<dbReference type="EMBL" id="RFFI01000058">
    <property type="protein sequence ID" value="RMI09155.1"/>
    <property type="molecule type" value="Genomic_DNA"/>
</dbReference>
<evidence type="ECO:0000256" key="1">
    <source>
        <dbReference type="SAM" id="MobiDB-lite"/>
    </source>
</evidence>
<feature type="region of interest" description="Disordered" evidence="1">
    <location>
        <begin position="199"/>
        <end position="221"/>
    </location>
</feature>
<feature type="compositionally biased region" description="Polar residues" evidence="1">
    <location>
        <begin position="15"/>
        <end position="25"/>
    </location>
</feature>
<feature type="compositionally biased region" description="Polar residues" evidence="1">
    <location>
        <begin position="133"/>
        <end position="143"/>
    </location>
</feature>
<evidence type="ECO:0000313" key="2">
    <source>
        <dbReference type="EMBL" id="RMI09155.1"/>
    </source>
</evidence>
<protein>
    <submittedName>
        <fullName evidence="2">Uncharacterized protein</fullName>
    </submittedName>
</protein>
<keyword evidence="3" id="KW-1185">Reference proteome</keyword>
<feature type="region of interest" description="Disordered" evidence="1">
    <location>
        <begin position="70"/>
        <end position="108"/>
    </location>
</feature>
<accession>A0A3M2JDZ4</accession>
<proteinExistence type="predicted"/>
<dbReference type="AlphaFoldDB" id="A0A3M2JDZ4"/>
<feature type="region of interest" description="Disordered" evidence="1">
    <location>
        <begin position="1"/>
        <end position="56"/>
    </location>
</feature>
<feature type="compositionally biased region" description="Basic and acidic residues" evidence="1">
    <location>
        <begin position="206"/>
        <end position="221"/>
    </location>
</feature>
<comment type="caution">
    <text evidence="2">The sequence shown here is derived from an EMBL/GenBank/DDBJ whole genome shotgun (WGS) entry which is preliminary data.</text>
</comment>
<gene>
    <name evidence="2" type="ORF">EBM89_11440</name>
</gene>
<name>A0A3M2JDZ4_9CELL</name>
<feature type="compositionally biased region" description="Low complexity" evidence="1">
    <location>
        <begin position="290"/>
        <end position="314"/>
    </location>
</feature>
<evidence type="ECO:0000313" key="3">
    <source>
        <dbReference type="Proteomes" id="UP000269289"/>
    </source>
</evidence>
<feature type="compositionally biased region" description="Low complexity" evidence="1">
    <location>
        <begin position="1"/>
        <end position="14"/>
    </location>
</feature>
<reference evidence="2 3" key="1">
    <citation type="submission" date="2018-10" db="EMBL/GenBank/DDBJ databases">
        <title>Isolation, diversity and antifungal activity of actinobacteria from wheat.</title>
        <authorList>
            <person name="Han C."/>
        </authorList>
    </citation>
    <scope>NUCLEOTIDE SEQUENCE [LARGE SCALE GENOMIC DNA]</scope>
    <source>
        <strain evidence="2 3">NEAU-YY56</strain>
    </source>
</reference>
<feature type="compositionally biased region" description="Low complexity" evidence="1">
    <location>
        <begin position="29"/>
        <end position="54"/>
    </location>
</feature>
<sequence length="344" mass="33891">MSVGGVSVTGSTTTQDASAQESTVTDADGASATQGSTSTSESTTTGTLGLGETTLDPAAVLDGTAWAAGAGDEDDVTGTSGATGSADLSSPVNLGGLTAGFTDERSGTDEAWTMRTDADGDATWSRAERAHESATTAGVSTGELTADPAAWLSGSTEQAVSGDDRDGSLLGGTEGDLGVAAPVTSGGADAWVADERSTWSSATHGTRTDDVARETTTERADTTRTAGTAGIGEVAVLPALTGATESATGVEGRDEDGTFLGEGAGALDLTAPLWAEGAWLAGSAERESAAADSAAVTTDEGTTRTTTWSETADAVHPSLATGPVQGDLAGWAWGELTGAGSVRD</sequence>
<feature type="region of interest" description="Disordered" evidence="1">
    <location>
        <begin position="290"/>
        <end position="330"/>
    </location>
</feature>
<feature type="region of interest" description="Disordered" evidence="1">
    <location>
        <begin position="123"/>
        <end position="180"/>
    </location>
</feature>
<organism evidence="2 3">
    <name type="scientific">Cellulomonas triticagri</name>
    <dbReference type="NCBI Taxonomy" id="2483352"/>
    <lineage>
        <taxon>Bacteria</taxon>
        <taxon>Bacillati</taxon>
        <taxon>Actinomycetota</taxon>
        <taxon>Actinomycetes</taxon>
        <taxon>Micrococcales</taxon>
        <taxon>Cellulomonadaceae</taxon>
        <taxon>Cellulomonas</taxon>
    </lineage>
</organism>
<dbReference type="Proteomes" id="UP000269289">
    <property type="component" value="Unassembled WGS sequence"/>
</dbReference>
<feature type="compositionally biased region" description="Polar residues" evidence="1">
    <location>
        <begin position="77"/>
        <end position="92"/>
    </location>
</feature>